<dbReference type="Pfam" id="PF24883">
    <property type="entry name" value="NPHP3_N"/>
    <property type="match status" value="1"/>
</dbReference>
<dbReference type="PANTHER" id="PTHR10039">
    <property type="entry name" value="AMELOGENIN"/>
    <property type="match status" value="1"/>
</dbReference>
<evidence type="ECO:0000259" key="2">
    <source>
        <dbReference type="Pfam" id="PF24883"/>
    </source>
</evidence>
<dbReference type="EMBL" id="ML976616">
    <property type="protein sequence ID" value="KAF1846338.1"/>
    <property type="molecule type" value="Genomic_DNA"/>
</dbReference>
<dbReference type="GeneID" id="63845858"/>
<dbReference type="RefSeq" id="XP_040788901.1">
    <property type="nucleotide sequence ID" value="XM_040928605.1"/>
</dbReference>
<evidence type="ECO:0000313" key="4">
    <source>
        <dbReference type="Proteomes" id="UP000800039"/>
    </source>
</evidence>
<dbReference type="OrthoDB" id="5389400at2759"/>
<keyword evidence="1" id="KW-0677">Repeat</keyword>
<accession>A0A9P4L9E0</accession>
<feature type="domain" description="Nephrocystin 3-like N-terminal" evidence="2">
    <location>
        <begin position="17"/>
        <end position="177"/>
    </location>
</feature>
<dbReference type="AlphaFoldDB" id="A0A9P4L9E0"/>
<dbReference type="InterPro" id="IPR056884">
    <property type="entry name" value="NPHP3-like_N"/>
</dbReference>
<dbReference type="InterPro" id="IPR027417">
    <property type="entry name" value="P-loop_NTPase"/>
</dbReference>
<comment type="caution">
    <text evidence="3">The sequence shown here is derived from an EMBL/GenBank/DDBJ whole genome shotgun (WGS) entry which is preliminary data.</text>
</comment>
<organism evidence="3 4">
    <name type="scientific">Cucurbitaria berberidis CBS 394.84</name>
    <dbReference type="NCBI Taxonomy" id="1168544"/>
    <lineage>
        <taxon>Eukaryota</taxon>
        <taxon>Fungi</taxon>
        <taxon>Dikarya</taxon>
        <taxon>Ascomycota</taxon>
        <taxon>Pezizomycotina</taxon>
        <taxon>Dothideomycetes</taxon>
        <taxon>Pleosporomycetidae</taxon>
        <taxon>Pleosporales</taxon>
        <taxon>Pleosporineae</taxon>
        <taxon>Cucurbitariaceae</taxon>
        <taxon>Cucurbitaria</taxon>
    </lineage>
</organism>
<protein>
    <recommendedName>
        <fullName evidence="2">Nephrocystin 3-like N-terminal domain-containing protein</fullName>
    </recommendedName>
</protein>
<evidence type="ECO:0000256" key="1">
    <source>
        <dbReference type="ARBA" id="ARBA00022737"/>
    </source>
</evidence>
<dbReference type="Gene3D" id="3.40.50.300">
    <property type="entry name" value="P-loop containing nucleotide triphosphate hydrolases"/>
    <property type="match status" value="1"/>
</dbReference>
<evidence type="ECO:0000313" key="3">
    <source>
        <dbReference type="EMBL" id="KAF1846338.1"/>
    </source>
</evidence>
<dbReference type="PANTHER" id="PTHR10039:SF15">
    <property type="entry name" value="NACHT DOMAIN-CONTAINING PROTEIN"/>
    <property type="match status" value="1"/>
</dbReference>
<gene>
    <name evidence="3" type="ORF">K460DRAFT_282847</name>
</gene>
<keyword evidence="4" id="KW-1185">Reference proteome</keyword>
<dbReference type="Proteomes" id="UP000800039">
    <property type="component" value="Unassembled WGS sequence"/>
</dbReference>
<dbReference type="SUPFAM" id="SSF52540">
    <property type="entry name" value="P-loop containing nucleoside triphosphate hydrolases"/>
    <property type="match status" value="1"/>
</dbReference>
<reference evidence="3" key="1">
    <citation type="submission" date="2020-01" db="EMBL/GenBank/DDBJ databases">
        <authorList>
            <consortium name="DOE Joint Genome Institute"/>
            <person name="Haridas S."/>
            <person name="Albert R."/>
            <person name="Binder M."/>
            <person name="Bloem J."/>
            <person name="Labutti K."/>
            <person name="Salamov A."/>
            <person name="Andreopoulos B."/>
            <person name="Baker S.E."/>
            <person name="Barry K."/>
            <person name="Bills G."/>
            <person name="Bluhm B.H."/>
            <person name="Cannon C."/>
            <person name="Castanera R."/>
            <person name="Culley D.E."/>
            <person name="Daum C."/>
            <person name="Ezra D."/>
            <person name="Gonzalez J.B."/>
            <person name="Henrissat B."/>
            <person name="Kuo A."/>
            <person name="Liang C."/>
            <person name="Lipzen A."/>
            <person name="Lutzoni F."/>
            <person name="Magnuson J."/>
            <person name="Mondo S."/>
            <person name="Nolan M."/>
            <person name="Ohm R."/>
            <person name="Pangilinan J."/>
            <person name="Park H.-J."/>
            <person name="Ramirez L."/>
            <person name="Alfaro M."/>
            <person name="Sun H."/>
            <person name="Tritt A."/>
            <person name="Yoshinaga Y."/>
            <person name="Zwiers L.-H."/>
            <person name="Turgeon B.G."/>
            <person name="Goodwin S.B."/>
            <person name="Spatafora J.W."/>
            <person name="Crous P.W."/>
            <person name="Grigoriev I.V."/>
        </authorList>
    </citation>
    <scope>NUCLEOTIDE SEQUENCE</scope>
    <source>
        <strain evidence="3">CBS 394.84</strain>
    </source>
</reference>
<name>A0A9P4L9E0_9PLEO</name>
<proteinExistence type="predicted"/>
<sequence>MWATTFEHARSHRVDESGEWLLAHPLVAGLIEDSSAATARRPNVLFLYGKPGYGKTTLATVVIDHLRDTASLRGKNGPGSLAFFFFDRQGRFNSSHDAFRALLAQLIFCRRFDRIVLDIAAITRSDHDTGQQLASDDEVFAILHLFLLQFSNCAFVCDGVDECKDRDNFLKRLIEDLVEGGELVLLGATSVDDLTSSICTRSNGMFLWAALFLGYLKLPSLSISQRREALEDSHKFEEYPLFAYAAQSWTSHLREVTDQFATSSYVDSLCIFEELGQRAILFLSNKLKFTSWTEALWHMSCPQEAWAMESVDWKRIDSIYNDSEIKTAASLLHLAFEEHRGLVKSWGNVLQKYPEELWQPSISAFSESMLRKTTTAAETTSILHNSTGGQDSTVLQTKCSSSGHAIGILRAQYQSK</sequence>